<dbReference type="EMBL" id="CP040710">
    <property type="protein sequence ID" value="QCX00410.1"/>
    <property type="molecule type" value="Genomic_DNA"/>
</dbReference>
<feature type="transmembrane region" description="Helical" evidence="4">
    <location>
        <begin position="262"/>
        <end position="285"/>
    </location>
</feature>
<feature type="transmembrane region" description="Helical" evidence="4">
    <location>
        <begin position="319"/>
        <end position="338"/>
    </location>
</feature>
<keyword evidence="1 4" id="KW-0812">Transmembrane</keyword>
<name>A0A5B7SU56_9FLAO</name>
<gene>
    <name evidence="6" type="ORF">FGM00_09900</name>
</gene>
<feature type="transmembrane region" description="Helical" evidence="4">
    <location>
        <begin position="391"/>
        <end position="411"/>
    </location>
</feature>
<sequence>MKQTATWYYLALLILAGEAVFILPFVLPRIFRPTVLDVFMLDNTQLGLCFSVYGIVAVVSYLFGGPLADKYPPRKLMAIALGMTAAGGMVFATFPSFEVLQVVYGYWGFTTIFLFWAPMIKATRVWGGTASQGKAFGLLDGGRGLTGFLFGLLGVFIFSLFISENVDMASLSERQEAFRYVIYCSSIIITVIGALTWFFMKSGVDEKEILVERISISQIVSVLKLPSVQLLMVIILCAYVGYKITDVLSQYANEVMLYDEVKAAQTGTFLQFLRPTTGILLGLIVDRFRISLVLVFSFVATIIGGFLFASGLIAPSATILFFLSVIIIAIGVYSARALYFAVMQEGRIPLVLTGTAVGLISLVGYTPDIFAGPAYGYLLDSNPGEPGFQNVFWMLTVFSTVGGIAAVIYCIKFRKK</sequence>
<feature type="transmembrane region" description="Helical" evidence="4">
    <location>
        <begin position="350"/>
        <end position="371"/>
    </location>
</feature>
<dbReference type="Proteomes" id="UP000310017">
    <property type="component" value="Chromosome"/>
</dbReference>
<keyword evidence="7" id="KW-1185">Reference proteome</keyword>
<dbReference type="GO" id="GO:0022857">
    <property type="term" value="F:transmembrane transporter activity"/>
    <property type="evidence" value="ECO:0007669"/>
    <property type="project" value="InterPro"/>
</dbReference>
<dbReference type="AlphaFoldDB" id="A0A5B7SU56"/>
<feature type="transmembrane region" description="Helical" evidence="4">
    <location>
        <begin position="76"/>
        <end position="97"/>
    </location>
</feature>
<dbReference type="OrthoDB" id="9773404at2"/>
<organism evidence="6 7">
    <name type="scientific">Aggregatimonas sangjinii</name>
    <dbReference type="NCBI Taxonomy" id="2583587"/>
    <lineage>
        <taxon>Bacteria</taxon>
        <taxon>Pseudomonadati</taxon>
        <taxon>Bacteroidota</taxon>
        <taxon>Flavobacteriia</taxon>
        <taxon>Flavobacteriales</taxon>
        <taxon>Flavobacteriaceae</taxon>
        <taxon>Aggregatimonas</taxon>
    </lineage>
</organism>
<accession>A0A5B7SU56</accession>
<dbReference type="KEGG" id="asag:FGM00_09900"/>
<feature type="transmembrane region" description="Helical" evidence="4">
    <location>
        <begin position="45"/>
        <end position="64"/>
    </location>
</feature>
<dbReference type="PROSITE" id="PS50850">
    <property type="entry name" value="MFS"/>
    <property type="match status" value="1"/>
</dbReference>
<feature type="transmembrane region" description="Helical" evidence="4">
    <location>
        <begin position="144"/>
        <end position="162"/>
    </location>
</feature>
<evidence type="ECO:0000256" key="2">
    <source>
        <dbReference type="ARBA" id="ARBA00022989"/>
    </source>
</evidence>
<dbReference type="SUPFAM" id="SSF103473">
    <property type="entry name" value="MFS general substrate transporter"/>
    <property type="match status" value="1"/>
</dbReference>
<protein>
    <submittedName>
        <fullName evidence="6">MFS transporter</fullName>
    </submittedName>
</protein>
<feature type="transmembrane region" description="Helical" evidence="4">
    <location>
        <begin position="292"/>
        <end position="313"/>
    </location>
</feature>
<evidence type="ECO:0000313" key="6">
    <source>
        <dbReference type="EMBL" id="QCX00410.1"/>
    </source>
</evidence>
<dbReference type="Pfam" id="PF07690">
    <property type="entry name" value="MFS_1"/>
    <property type="match status" value="1"/>
</dbReference>
<dbReference type="InterPro" id="IPR011701">
    <property type="entry name" value="MFS"/>
</dbReference>
<keyword evidence="3 4" id="KW-0472">Membrane</keyword>
<keyword evidence="2 4" id="KW-1133">Transmembrane helix</keyword>
<evidence type="ECO:0000256" key="3">
    <source>
        <dbReference type="ARBA" id="ARBA00023136"/>
    </source>
</evidence>
<feature type="transmembrane region" description="Helical" evidence="4">
    <location>
        <begin position="177"/>
        <end position="200"/>
    </location>
</feature>
<evidence type="ECO:0000259" key="5">
    <source>
        <dbReference type="PROSITE" id="PS50850"/>
    </source>
</evidence>
<dbReference type="InterPro" id="IPR020846">
    <property type="entry name" value="MFS_dom"/>
</dbReference>
<proteinExistence type="predicted"/>
<feature type="transmembrane region" description="Helical" evidence="4">
    <location>
        <begin position="7"/>
        <end position="25"/>
    </location>
</feature>
<feature type="transmembrane region" description="Helical" evidence="4">
    <location>
        <begin position="103"/>
        <end position="123"/>
    </location>
</feature>
<dbReference type="Gene3D" id="1.20.1250.20">
    <property type="entry name" value="MFS general substrate transporter like domains"/>
    <property type="match status" value="2"/>
</dbReference>
<evidence type="ECO:0000256" key="1">
    <source>
        <dbReference type="ARBA" id="ARBA00022692"/>
    </source>
</evidence>
<evidence type="ECO:0000313" key="7">
    <source>
        <dbReference type="Proteomes" id="UP000310017"/>
    </source>
</evidence>
<reference evidence="6 7" key="1">
    <citation type="submission" date="2019-05" db="EMBL/GenBank/DDBJ databases">
        <title>Genome sequencing of F202Z8.</title>
        <authorList>
            <person name="Kwon Y.M."/>
        </authorList>
    </citation>
    <scope>NUCLEOTIDE SEQUENCE [LARGE SCALE GENOMIC DNA]</scope>
    <source>
        <strain evidence="6 7">F202Z8</strain>
    </source>
</reference>
<feature type="domain" description="Major facilitator superfamily (MFS) profile" evidence="5">
    <location>
        <begin position="10"/>
        <end position="414"/>
    </location>
</feature>
<feature type="transmembrane region" description="Helical" evidence="4">
    <location>
        <begin position="221"/>
        <end position="242"/>
    </location>
</feature>
<dbReference type="CDD" id="cd06174">
    <property type="entry name" value="MFS"/>
    <property type="match status" value="1"/>
</dbReference>
<dbReference type="InterPro" id="IPR036259">
    <property type="entry name" value="MFS_trans_sf"/>
</dbReference>
<evidence type="ECO:0000256" key="4">
    <source>
        <dbReference type="SAM" id="Phobius"/>
    </source>
</evidence>